<organism evidence="2 3">
    <name type="scientific">Gluconacetobacter azotocaptans</name>
    <dbReference type="NCBI Taxonomy" id="142834"/>
    <lineage>
        <taxon>Bacteria</taxon>
        <taxon>Pseudomonadati</taxon>
        <taxon>Pseudomonadota</taxon>
        <taxon>Alphaproteobacteria</taxon>
        <taxon>Acetobacterales</taxon>
        <taxon>Acetobacteraceae</taxon>
        <taxon>Gluconacetobacter</taxon>
    </lineage>
</organism>
<gene>
    <name evidence="2" type="ORF">HLH34_13715</name>
</gene>
<evidence type="ECO:0000313" key="2">
    <source>
        <dbReference type="EMBL" id="MBB2191005.1"/>
    </source>
</evidence>
<name>A0A7W4JUA3_9PROT</name>
<keyword evidence="1" id="KW-0732">Signal</keyword>
<accession>A0A7W4JUA3</accession>
<protein>
    <submittedName>
        <fullName evidence="2">Uncharacterized protein</fullName>
    </submittedName>
</protein>
<evidence type="ECO:0000313" key="3">
    <source>
        <dbReference type="Proteomes" id="UP000555756"/>
    </source>
</evidence>
<dbReference type="AlphaFoldDB" id="A0A7W4JUA3"/>
<feature type="signal peptide" evidence="1">
    <location>
        <begin position="1"/>
        <end position="27"/>
    </location>
</feature>
<comment type="caution">
    <text evidence="2">The sequence shown here is derived from an EMBL/GenBank/DDBJ whole genome shotgun (WGS) entry which is preliminary data.</text>
</comment>
<reference evidence="2 3" key="1">
    <citation type="submission" date="2020-04" db="EMBL/GenBank/DDBJ databases">
        <title>Description of novel Gluconacetobacter.</title>
        <authorList>
            <person name="Sombolestani A."/>
        </authorList>
    </citation>
    <scope>NUCLEOTIDE SEQUENCE [LARGE SCALE GENOMIC DNA]</scope>
    <source>
        <strain evidence="2 3">LMG 21311</strain>
    </source>
</reference>
<dbReference type="RefSeq" id="WP_183120141.1">
    <property type="nucleotide sequence ID" value="NZ_JABEQF010000011.1"/>
</dbReference>
<dbReference type="EMBL" id="JABEQF010000011">
    <property type="protein sequence ID" value="MBB2191005.1"/>
    <property type="molecule type" value="Genomic_DNA"/>
</dbReference>
<evidence type="ECO:0000256" key="1">
    <source>
        <dbReference type="SAM" id="SignalP"/>
    </source>
</evidence>
<keyword evidence="3" id="KW-1185">Reference proteome</keyword>
<feature type="chain" id="PRO_5031540540" evidence="1">
    <location>
        <begin position="28"/>
        <end position="133"/>
    </location>
</feature>
<proteinExistence type="predicted"/>
<dbReference type="Proteomes" id="UP000555756">
    <property type="component" value="Unassembled WGS sequence"/>
</dbReference>
<sequence length="133" mass="14029">MRYLLLAIFPATALAMALMAGTASVMARDRASPVLLSAQAAIDGAPGARLAGYLNFCITNALAAHETTTPLLDSLIRKTGAVPRNHSGNVDYAYGTAGVLRSETANVMRFTDFDIPERRGLCDRATRKAGATS</sequence>